<keyword evidence="2" id="KW-1185">Reference proteome</keyword>
<evidence type="ECO:0000313" key="1">
    <source>
        <dbReference type="EMBL" id="ADB17256.1"/>
    </source>
</evidence>
<dbReference type="KEGG" id="psl:Psta_2587"/>
<organism evidence="1 2">
    <name type="scientific">Pirellula staleyi (strain ATCC 27377 / DSM 6068 / ICPB 4128)</name>
    <name type="common">Pirella staleyi</name>
    <dbReference type="NCBI Taxonomy" id="530564"/>
    <lineage>
        <taxon>Bacteria</taxon>
        <taxon>Pseudomonadati</taxon>
        <taxon>Planctomycetota</taxon>
        <taxon>Planctomycetia</taxon>
        <taxon>Pirellulales</taxon>
        <taxon>Pirellulaceae</taxon>
        <taxon>Pirellula</taxon>
    </lineage>
</organism>
<dbReference type="EMBL" id="CP001848">
    <property type="protein sequence ID" value="ADB17256.1"/>
    <property type="molecule type" value="Genomic_DNA"/>
</dbReference>
<proteinExistence type="predicted"/>
<reference evidence="1 2" key="1">
    <citation type="journal article" date="2009" name="Stand. Genomic Sci.">
        <title>Complete genome sequence of Pirellula staleyi type strain (ATCC 27377).</title>
        <authorList>
            <person name="Clum A."/>
            <person name="Tindall B.J."/>
            <person name="Sikorski J."/>
            <person name="Ivanova N."/>
            <person name="Mavrommatis K."/>
            <person name="Lucas S."/>
            <person name="Glavina del Rio T."/>
            <person name="Nolan M."/>
            <person name="Chen F."/>
            <person name="Tice H."/>
            <person name="Pitluck S."/>
            <person name="Cheng J.F."/>
            <person name="Chertkov O."/>
            <person name="Brettin T."/>
            <person name="Han C."/>
            <person name="Detter J.C."/>
            <person name="Kuske C."/>
            <person name="Bruce D."/>
            <person name="Goodwin L."/>
            <person name="Ovchinikova G."/>
            <person name="Pati A."/>
            <person name="Mikhailova N."/>
            <person name="Chen A."/>
            <person name="Palaniappan K."/>
            <person name="Land M."/>
            <person name="Hauser L."/>
            <person name="Chang Y.J."/>
            <person name="Jeffries C.D."/>
            <person name="Chain P."/>
            <person name="Rohde M."/>
            <person name="Goker M."/>
            <person name="Bristow J."/>
            <person name="Eisen J.A."/>
            <person name="Markowitz V."/>
            <person name="Hugenholtz P."/>
            <person name="Kyrpides N.C."/>
            <person name="Klenk H.P."/>
            <person name="Lapidus A."/>
        </authorList>
    </citation>
    <scope>NUCLEOTIDE SEQUENCE [LARGE SCALE GENOMIC DNA]</scope>
    <source>
        <strain evidence="2">ATCC 27377 / DSM 6068 / ICPB 4128</strain>
    </source>
</reference>
<name>D2R5S4_PIRSD</name>
<dbReference type="AlphaFoldDB" id="D2R5S4"/>
<sequence length="64" mass="7050">MHLSAAPPESGRVADRRLDRTRLLAPPGRKLLGHHLPAISCRYPVVRKGSFFPILPDALGPNWA</sequence>
<protein>
    <submittedName>
        <fullName evidence="1">Uncharacterized protein</fullName>
    </submittedName>
</protein>
<gene>
    <name evidence="1" type="ordered locus">Psta_2587</name>
</gene>
<dbReference type="Proteomes" id="UP000001887">
    <property type="component" value="Chromosome"/>
</dbReference>
<dbReference type="HOGENOM" id="CLU_2863957_0_0_0"/>
<accession>D2R5S4</accession>
<evidence type="ECO:0000313" key="2">
    <source>
        <dbReference type="Proteomes" id="UP000001887"/>
    </source>
</evidence>